<evidence type="ECO:0000313" key="2">
    <source>
        <dbReference type="EMBL" id="MCW1915447.1"/>
    </source>
</evidence>
<sequence>MTTEPRQLYQIRMSVGASRIIFAGYALFLGGIIYLANHGGGHWWSFITDLPCGDKLGHLGLVATLTFLLNLALRGRRAPGKLSGIMLGSLLVAIFMSLEECSQAMFPSRSLDLLDGLANLAGVVVGDLAARRALGRRQVRAVTS</sequence>
<organism evidence="2 3">
    <name type="scientific">Luteolibacter rhizosphaerae</name>
    <dbReference type="NCBI Taxonomy" id="2989719"/>
    <lineage>
        <taxon>Bacteria</taxon>
        <taxon>Pseudomonadati</taxon>
        <taxon>Verrucomicrobiota</taxon>
        <taxon>Verrucomicrobiia</taxon>
        <taxon>Verrucomicrobiales</taxon>
        <taxon>Verrucomicrobiaceae</taxon>
        <taxon>Luteolibacter</taxon>
    </lineage>
</organism>
<proteinExistence type="predicted"/>
<accession>A0ABT3G6I6</accession>
<dbReference type="RefSeq" id="WP_264514996.1">
    <property type="nucleotide sequence ID" value="NZ_JAPDDR010000009.1"/>
</dbReference>
<keyword evidence="3" id="KW-1185">Reference proteome</keyword>
<keyword evidence="1" id="KW-0472">Membrane</keyword>
<gene>
    <name evidence="2" type="ORF">OJ996_17815</name>
</gene>
<feature type="transmembrane region" description="Helical" evidence="1">
    <location>
        <begin position="80"/>
        <end position="98"/>
    </location>
</feature>
<name>A0ABT3G6I6_9BACT</name>
<feature type="transmembrane region" description="Helical" evidence="1">
    <location>
        <begin position="56"/>
        <end position="73"/>
    </location>
</feature>
<reference evidence="2" key="1">
    <citation type="submission" date="2022-10" db="EMBL/GenBank/DDBJ databases">
        <title>Luteolibacter sp. GHJ8, whole genome shotgun sequencing project.</title>
        <authorList>
            <person name="Zhao G."/>
            <person name="Shen L."/>
        </authorList>
    </citation>
    <scope>NUCLEOTIDE SEQUENCE</scope>
    <source>
        <strain evidence="2">GHJ8</strain>
    </source>
</reference>
<dbReference type="EMBL" id="JAPDDR010000009">
    <property type="protein sequence ID" value="MCW1915447.1"/>
    <property type="molecule type" value="Genomic_DNA"/>
</dbReference>
<protein>
    <recommendedName>
        <fullName evidence="4">VanZ family protein</fullName>
    </recommendedName>
</protein>
<comment type="caution">
    <text evidence="2">The sequence shown here is derived from an EMBL/GenBank/DDBJ whole genome shotgun (WGS) entry which is preliminary data.</text>
</comment>
<feature type="transmembrane region" description="Helical" evidence="1">
    <location>
        <begin position="20"/>
        <end position="36"/>
    </location>
</feature>
<dbReference type="Proteomes" id="UP001165653">
    <property type="component" value="Unassembled WGS sequence"/>
</dbReference>
<keyword evidence="1" id="KW-1133">Transmembrane helix</keyword>
<feature type="transmembrane region" description="Helical" evidence="1">
    <location>
        <begin position="110"/>
        <end position="130"/>
    </location>
</feature>
<evidence type="ECO:0008006" key="4">
    <source>
        <dbReference type="Google" id="ProtNLM"/>
    </source>
</evidence>
<evidence type="ECO:0000256" key="1">
    <source>
        <dbReference type="SAM" id="Phobius"/>
    </source>
</evidence>
<keyword evidence="1" id="KW-0812">Transmembrane</keyword>
<evidence type="ECO:0000313" key="3">
    <source>
        <dbReference type="Proteomes" id="UP001165653"/>
    </source>
</evidence>